<dbReference type="EMBL" id="UINC01124159">
    <property type="protein sequence ID" value="SVD01112.1"/>
    <property type="molecule type" value="Genomic_DNA"/>
</dbReference>
<sequence length="53" mass="6226">MEMNNVCYATLKFREPWTFKNYLKVGGYKAWKNIINKKTNPEKIISELKSSGL</sequence>
<dbReference type="Gene3D" id="6.10.250.1450">
    <property type="match status" value="1"/>
</dbReference>
<accession>A0A382RV01</accession>
<name>A0A382RV01_9ZZZZ</name>
<dbReference type="AlphaFoldDB" id="A0A382RV01"/>
<feature type="non-terminal residue" evidence="1">
    <location>
        <position position="53"/>
    </location>
</feature>
<protein>
    <submittedName>
        <fullName evidence="1">Uncharacterized protein</fullName>
    </submittedName>
</protein>
<evidence type="ECO:0000313" key="1">
    <source>
        <dbReference type="EMBL" id="SVD01112.1"/>
    </source>
</evidence>
<organism evidence="1">
    <name type="scientific">marine metagenome</name>
    <dbReference type="NCBI Taxonomy" id="408172"/>
    <lineage>
        <taxon>unclassified sequences</taxon>
        <taxon>metagenomes</taxon>
        <taxon>ecological metagenomes</taxon>
    </lineage>
</organism>
<gene>
    <name evidence="1" type="ORF">METZ01_LOCUS353966</name>
</gene>
<proteinExistence type="predicted"/>
<reference evidence="1" key="1">
    <citation type="submission" date="2018-05" db="EMBL/GenBank/DDBJ databases">
        <authorList>
            <person name="Lanie J.A."/>
            <person name="Ng W.-L."/>
            <person name="Kazmierczak K.M."/>
            <person name="Andrzejewski T.M."/>
            <person name="Davidsen T.M."/>
            <person name="Wayne K.J."/>
            <person name="Tettelin H."/>
            <person name="Glass J.I."/>
            <person name="Rusch D."/>
            <person name="Podicherti R."/>
            <person name="Tsui H.-C.T."/>
            <person name="Winkler M.E."/>
        </authorList>
    </citation>
    <scope>NUCLEOTIDE SEQUENCE</scope>
</reference>